<dbReference type="AlphaFoldDB" id="A0A7M7PJR9"/>
<feature type="transmembrane region" description="Helical" evidence="14">
    <location>
        <begin position="233"/>
        <end position="252"/>
    </location>
</feature>
<dbReference type="Pfam" id="PF02932">
    <property type="entry name" value="Neur_chan_memb"/>
    <property type="match status" value="1"/>
</dbReference>
<dbReference type="Gene3D" id="2.70.170.10">
    <property type="entry name" value="Neurotransmitter-gated ion-channel ligand-binding domain"/>
    <property type="match status" value="1"/>
</dbReference>
<evidence type="ECO:0000256" key="5">
    <source>
        <dbReference type="ARBA" id="ARBA00023018"/>
    </source>
</evidence>
<dbReference type="Proteomes" id="UP000007110">
    <property type="component" value="Unassembled WGS sequence"/>
</dbReference>
<evidence type="ECO:0000256" key="10">
    <source>
        <dbReference type="ARBA" id="ARBA00023180"/>
    </source>
</evidence>
<feature type="transmembrane region" description="Helical" evidence="14">
    <location>
        <begin position="454"/>
        <end position="472"/>
    </location>
</feature>
<comment type="subcellular location">
    <subcellularLocation>
        <location evidence="13">Synaptic cell membrane</location>
        <topology evidence="13">Multi-pass membrane protein</topology>
    </subcellularLocation>
</comment>
<keyword evidence="7 14" id="KW-0472">Membrane</keyword>
<dbReference type="SUPFAM" id="SSF90112">
    <property type="entry name" value="Neurotransmitter-gated ion-channel transmembrane pore"/>
    <property type="match status" value="1"/>
</dbReference>
<proteinExistence type="inferred from homology"/>
<feature type="transmembrane region" description="Helical" evidence="14">
    <location>
        <begin position="297"/>
        <end position="318"/>
    </location>
</feature>
<reference evidence="17" key="2">
    <citation type="submission" date="2021-01" db="UniProtKB">
        <authorList>
            <consortium name="EnsemblMetazoa"/>
        </authorList>
    </citation>
    <scope>IDENTIFICATION</scope>
</reference>
<evidence type="ECO:0000256" key="1">
    <source>
        <dbReference type="ARBA" id="ARBA00022448"/>
    </source>
</evidence>
<keyword evidence="4 14" id="KW-1133">Transmembrane helix</keyword>
<dbReference type="InParanoid" id="A0A7M7PJR9"/>
<evidence type="ECO:0000256" key="4">
    <source>
        <dbReference type="ARBA" id="ARBA00022989"/>
    </source>
</evidence>
<keyword evidence="14" id="KW-0732">Signal</keyword>
<keyword evidence="18" id="KW-1185">Reference proteome</keyword>
<keyword evidence="1 14" id="KW-0813">Transport</keyword>
<keyword evidence="2" id="KW-1003">Cell membrane</keyword>
<dbReference type="InterPro" id="IPR036734">
    <property type="entry name" value="Neur_chan_lig-bd_sf"/>
</dbReference>
<dbReference type="GO" id="GO:0007268">
    <property type="term" value="P:chemical synaptic transmission"/>
    <property type="evidence" value="ECO:0000318"/>
    <property type="project" value="GO_Central"/>
</dbReference>
<protein>
    <submittedName>
        <fullName evidence="17">Uncharacterized protein</fullName>
    </submittedName>
</protein>
<dbReference type="GO" id="GO:0045202">
    <property type="term" value="C:synapse"/>
    <property type="evidence" value="ECO:0000318"/>
    <property type="project" value="GO_Central"/>
</dbReference>
<feature type="chain" id="PRO_5029939699" evidence="14">
    <location>
        <begin position="21"/>
        <end position="475"/>
    </location>
</feature>
<dbReference type="GO" id="GO:0022848">
    <property type="term" value="F:acetylcholine-gated monoatomic cation-selective channel activity"/>
    <property type="evidence" value="ECO:0007669"/>
    <property type="project" value="InterPro"/>
</dbReference>
<evidence type="ECO:0000256" key="12">
    <source>
        <dbReference type="ARBA" id="ARBA00023303"/>
    </source>
</evidence>
<dbReference type="FunFam" id="1.20.58.390:FF:000073">
    <property type="entry name" value="Neuronal acetylcholine receptor subunit alpha-9-II"/>
    <property type="match status" value="1"/>
</dbReference>
<dbReference type="GO" id="GO:0005886">
    <property type="term" value="C:plasma membrane"/>
    <property type="evidence" value="ECO:0000318"/>
    <property type="project" value="GO_Central"/>
</dbReference>
<feature type="transmembrane region" description="Helical" evidence="14">
    <location>
        <begin position="264"/>
        <end position="285"/>
    </location>
</feature>
<dbReference type="PRINTS" id="PR00252">
    <property type="entry name" value="NRIONCHANNEL"/>
</dbReference>
<keyword evidence="3 14" id="KW-0812">Transmembrane</keyword>
<dbReference type="InterPro" id="IPR006202">
    <property type="entry name" value="Neur_chan_lig-bd"/>
</dbReference>
<organism evidence="17 18">
    <name type="scientific">Strongylocentrotus purpuratus</name>
    <name type="common">Purple sea urchin</name>
    <dbReference type="NCBI Taxonomy" id="7668"/>
    <lineage>
        <taxon>Eukaryota</taxon>
        <taxon>Metazoa</taxon>
        <taxon>Echinodermata</taxon>
        <taxon>Eleutherozoa</taxon>
        <taxon>Echinozoa</taxon>
        <taxon>Echinoidea</taxon>
        <taxon>Euechinoidea</taxon>
        <taxon>Echinacea</taxon>
        <taxon>Camarodonta</taxon>
        <taxon>Echinidea</taxon>
        <taxon>Strongylocentrotidae</taxon>
        <taxon>Strongylocentrotus</taxon>
    </lineage>
</organism>
<dbReference type="Gene3D" id="1.20.58.390">
    <property type="entry name" value="Neurotransmitter-gated ion-channel transmembrane domain"/>
    <property type="match status" value="2"/>
</dbReference>
<dbReference type="PROSITE" id="PS00236">
    <property type="entry name" value="NEUROTR_ION_CHANNEL"/>
    <property type="match status" value="1"/>
</dbReference>
<evidence type="ECO:0000256" key="7">
    <source>
        <dbReference type="ARBA" id="ARBA00023136"/>
    </source>
</evidence>
<dbReference type="GO" id="GO:0045211">
    <property type="term" value="C:postsynaptic membrane"/>
    <property type="evidence" value="ECO:0007669"/>
    <property type="project" value="InterPro"/>
</dbReference>
<dbReference type="RefSeq" id="XP_030851734.1">
    <property type="nucleotide sequence ID" value="XM_030995874.1"/>
</dbReference>
<reference evidence="18" key="1">
    <citation type="submission" date="2015-02" db="EMBL/GenBank/DDBJ databases">
        <title>Genome sequencing for Strongylocentrotus purpuratus.</title>
        <authorList>
            <person name="Murali S."/>
            <person name="Liu Y."/>
            <person name="Vee V."/>
            <person name="English A."/>
            <person name="Wang M."/>
            <person name="Skinner E."/>
            <person name="Han Y."/>
            <person name="Muzny D.M."/>
            <person name="Worley K.C."/>
            <person name="Gibbs R.A."/>
        </authorList>
    </citation>
    <scope>NUCLEOTIDE SEQUENCE</scope>
</reference>
<dbReference type="InterPro" id="IPR006201">
    <property type="entry name" value="Neur_channel"/>
</dbReference>
<comment type="similarity">
    <text evidence="14">Belongs to the ligand-gated ion channel (TC 1.A.9) family.</text>
</comment>
<dbReference type="InterPro" id="IPR036719">
    <property type="entry name" value="Neuro-gated_channel_TM_sf"/>
</dbReference>
<feature type="domain" description="Neurotransmitter-gated ion-channel ligand-binding" evidence="15">
    <location>
        <begin position="25"/>
        <end position="232"/>
    </location>
</feature>
<accession>A0A7M7PJR9</accession>
<evidence type="ECO:0000256" key="11">
    <source>
        <dbReference type="ARBA" id="ARBA00023286"/>
    </source>
</evidence>
<evidence type="ECO:0000256" key="14">
    <source>
        <dbReference type="RuleBase" id="RU000687"/>
    </source>
</evidence>
<dbReference type="CDD" id="cd18997">
    <property type="entry name" value="LGIC_ECD_nAChR"/>
    <property type="match status" value="1"/>
</dbReference>
<dbReference type="Pfam" id="PF02931">
    <property type="entry name" value="Neur_chan_LBD"/>
    <property type="match status" value="1"/>
</dbReference>
<evidence type="ECO:0000313" key="18">
    <source>
        <dbReference type="Proteomes" id="UP000007110"/>
    </source>
</evidence>
<dbReference type="NCBIfam" id="TIGR00860">
    <property type="entry name" value="LIC"/>
    <property type="match status" value="1"/>
</dbReference>
<keyword evidence="10" id="KW-0325">Glycoprotein</keyword>
<evidence type="ECO:0000256" key="6">
    <source>
        <dbReference type="ARBA" id="ARBA00023065"/>
    </source>
</evidence>
<evidence type="ECO:0000256" key="13">
    <source>
        <dbReference type="ARBA" id="ARBA00034099"/>
    </source>
</evidence>
<dbReference type="GeneID" id="757171"/>
<evidence type="ECO:0000256" key="2">
    <source>
        <dbReference type="ARBA" id="ARBA00022475"/>
    </source>
</evidence>
<sequence>MKMLIFKLALLLLLSNQGRCGLLTKKLIKELFHGEDPYNRQIRPVINESTPTNVQMKFFVSQILNMDERLQQLKTNVWLTYVWTDEFLRWDPADFNGLKSFKITSDLIWMPDIVIYNNAADSYEPYMFNKIVMVDHNGRVNWASPIIIQSSCQLDVANFPFDYQKCHIKFGPWQLDGSELTLNGSGDETVFRSDGEWDMIGLTHETTLMSYVDSPGILHYDVNYTIHIRRRPMYYVFNLLVPCILIASTTLLDFLLPVDSGEKVSLGVTVLLSLTVFLLLIAQSMPPSSVVPIIGHYYVSTMVLVSISILLTVSVINLHHRGPYCRPAPRWLKRIILGQIAWYLRLQPDHFKNMKFAPDKRDYNANEKTFSPRKSVRKQIVEEWDRYKSENGKVTAPNDSSTQDGGQRRDEDQLLLLRRMNEHMKYIRAHFEESDEFEEIKNEWKQIALVVDRVFAIFYVLGTIGTGMILVFKVS</sequence>
<name>A0A7M7PJR9_STRPU</name>
<feature type="signal peptide" evidence="14">
    <location>
        <begin position="1"/>
        <end position="20"/>
    </location>
</feature>
<dbReference type="PANTHER" id="PTHR18945">
    <property type="entry name" value="NEUROTRANSMITTER GATED ION CHANNEL"/>
    <property type="match status" value="1"/>
</dbReference>
<keyword evidence="9" id="KW-0675">Receptor</keyword>
<keyword evidence="12 14" id="KW-0407">Ion channel</keyword>
<dbReference type="SUPFAM" id="SSF63712">
    <property type="entry name" value="Nicotinic receptor ligand binding domain-like"/>
    <property type="match status" value="1"/>
</dbReference>
<evidence type="ECO:0000256" key="9">
    <source>
        <dbReference type="ARBA" id="ARBA00023170"/>
    </source>
</evidence>
<dbReference type="EnsemblMetazoa" id="XM_030995874">
    <property type="protein sequence ID" value="XP_030851734"/>
    <property type="gene ID" value="LOC757171"/>
</dbReference>
<dbReference type="GO" id="GO:0034220">
    <property type="term" value="P:monoatomic ion transmembrane transport"/>
    <property type="evidence" value="ECO:0000318"/>
    <property type="project" value="GO_Central"/>
</dbReference>
<dbReference type="InterPro" id="IPR006029">
    <property type="entry name" value="Neurotrans-gated_channel_TM"/>
</dbReference>
<keyword evidence="8" id="KW-1015">Disulfide bond</keyword>
<evidence type="ECO:0000256" key="3">
    <source>
        <dbReference type="ARBA" id="ARBA00022692"/>
    </source>
</evidence>
<dbReference type="OMA" id="QRYHHIR"/>
<dbReference type="InterPro" id="IPR018000">
    <property type="entry name" value="Neurotransmitter_ion_chnl_CS"/>
</dbReference>
<dbReference type="GO" id="GO:0043005">
    <property type="term" value="C:neuron projection"/>
    <property type="evidence" value="ECO:0000318"/>
    <property type="project" value="GO_Central"/>
</dbReference>
<keyword evidence="5" id="KW-0770">Synapse</keyword>
<evidence type="ECO:0000256" key="8">
    <source>
        <dbReference type="ARBA" id="ARBA00023157"/>
    </source>
</evidence>
<evidence type="ECO:0000313" key="17">
    <source>
        <dbReference type="EnsemblMetazoa" id="XP_030851734"/>
    </source>
</evidence>
<dbReference type="GO" id="GO:1904315">
    <property type="term" value="F:transmitter-gated monoatomic ion channel activity involved in regulation of postsynaptic membrane potential"/>
    <property type="evidence" value="ECO:0000318"/>
    <property type="project" value="GO_Central"/>
</dbReference>
<dbReference type="KEGG" id="spu:757171"/>
<evidence type="ECO:0000259" key="15">
    <source>
        <dbReference type="Pfam" id="PF02931"/>
    </source>
</evidence>
<dbReference type="GO" id="GO:0004888">
    <property type="term" value="F:transmembrane signaling receptor activity"/>
    <property type="evidence" value="ECO:0007669"/>
    <property type="project" value="InterPro"/>
</dbReference>
<keyword evidence="11" id="KW-1071">Ligand-gated ion channel</keyword>
<evidence type="ECO:0000259" key="16">
    <source>
        <dbReference type="Pfam" id="PF02932"/>
    </source>
</evidence>
<keyword evidence="6 14" id="KW-0406">Ion transport</keyword>
<dbReference type="PRINTS" id="PR00254">
    <property type="entry name" value="NICOTINICR"/>
</dbReference>
<dbReference type="CDD" id="cd19051">
    <property type="entry name" value="LGIC_TM_cation"/>
    <property type="match status" value="1"/>
</dbReference>
<dbReference type="FunFam" id="2.70.170.10:FF:000028">
    <property type="entry name" value="AcetylCholine Receptor"/>
    <property type="match status" value="1"/>
</dbReference>
<dbReference type="GO" id="GO:0005231">
    <property type="term" value="F:excitatory extracellular ligand-gated monoatomic ion channel activity"/>
    <property type="evidence" value="ECO:0000318"/>
    <property type="project" value="GO_Central"/>
</dbReference>
<dbReference type="GO" id="GO:0005892">
    <property type="term" value="C:acetylcholine-gated channel complex"/>
    <property type="evidence" value="ECO:0000318"/>
    <property type="project" value="GO_Central"/>
</dbReference>
<dbReference type="GO" id="GO:0042391">
    <property type="term" value="P:regulation of membrane potential"/>
    <property type="evidence" value="ECO:0000318"/>
    <property type="project" value="GO_Central"/>
</dbReference>
<dbReference type="InterPro" id="IPR038050">
    <property type="entry name" value="Neuro_actylchol_rec"/>
</dbReference>
<feature type="domain" description="Neurotransmitter-gated ion-channel transmembrane" evidence="16">
    <location>
        <begin position="239"/>
        <end position="466"/>
    </location>
</feature>
<dbReference type="InterPro" id="IPR002394">
    <property type="entry name" value="Nicotinic_acetylcholine_rcpt"/>
</dbReference>
<dbReference type="OrthoDB" id="5975154at2759"/>